<dbReference type="AlphaFoldDB" id="A0A9D4E429"/>
<name>A0A9D4E429_DREPO</name>
<keyword evidence="2" id="KW-1185">Reference proteome</keyword>
<reference evidence="1" key="1">
    <citation type="journal article" date="2019" name="bioRxiv">
        <title>The Genome of the Zebra Mussel, Dreissena polymorpha: A Resource for Invasive Species Research.</title>
        <authorList>
            <person name="McCartney M.A."/>
            <person name="Auch B."/>
            <person name="Kono T."/>
            <person name="Mallez S."/>
            <person name="Zhang Y."/>
            <person name="Obille A."/>
            <person name="Becker A."/>
            <person name="Abrahante J.E."/>
            <person name="Garbe J."/>
            <person name="Badalamenti J.P."/>
            <person name="Herman A."/>
            <person name="Mangelson H."/>
            <person name="Liachko I."/>
            <person name="Sullivan S."/>
            <person name="Sone E.D."/>
            <person name="Koren S."/>
            <person name="Silverstein K.A.T."/>
            <person name="Beckman K.B."/>
            <person name="Gohl D.M."/>
        </authorList>
    </citation>
    <scope>NUCLEOTIDE SEQUENCE</scope>
    <source>
        <strain evidence="1">Duluth1</strain>
        <tissue evidence="1">Whole animal</tissue>
    </source>
</reference>
<proteinExistence type="predicted"/>
<comment type="caution">
    <text evidence="1">The sequence shown here is derived from an EMBL/GenBank/DDBJ whole genome shotgun (WGS) entry which is preliminary data.</text>
</comment>
<organism evidence="1 2">
    <name type="scientific">Dreissena polymorpha</name>
    <name type="common">Zebra mussel</name>
    <name type="synonym">Mytilus polymorpha</name>
    <dbReference type="NCBI Taxonomy" id="45954"/>
    <lineage>
        <taxon>Eukaryota</taxon>
        <taxon>Metazoa</taxon>
        <taxon>Spiralia</taxon>
        <taxon>Lophotrochozoa</taxon>
        <taxon>Mollusca</taxon>
        <taxon>Bivalvia</taxon>
        <taxon>Autobranchia</taxon>
        <taxon>Heteroconchia</taxon>
        <taxon>Euheterodonta</taxon>
        <taxon>Imparidentia</taxon>
        <taxon>Neoheterodontei</taxon>
        <taxon>Myida</taxon>
        <taxon>Dreissenoidea</taxon>
        <taxon>Dreissenidae</taxon>
        <taxon>Dreissena</taxon>
    </lineage>
</organism>
<protein>
    <submittedName>
        <fullName evidence="1">Uncharacterized protein</fullName>
    </submittedName>
</protein>
<evidence type="ECO:0000313" key="1">
    <source>
        <dbReference type="EMBL" id="KAH3771585.1"/>
    </source>
</evidence>
<dbReference type="Proteomes" id="UP000828390">
    <property type="component" value="Unassembled WGS sequence"/>
</dbReference>
<feature type="non-terminal residue" evidence="1">
    <location>
        <position position="167"/>
    </location>
</feature>
<gene>
    <name evidence="1" type="ORF">DPMN_172910</name>
</gene>
<evidence type="ECO:0000313" key="2">
    <source>
        <dbReference type="Proteomes" id="UP000828390"/>
    </source>
</evidence>
<reference evidence="1" key="2">
    <citation type="submission" date="2020-11" db="EMBL/GenBank/DDBJ databases">
        <authorList>
            <person name="McCartney M.A."/>
            <person name="Auch B."/>
            <person name="Kono T."/>
            <person name="Mallez S."/>
            <person name="Becker A."/>
            <person name="Gohl D.M."/>
            <person name="Silverstein K.A.T."/>
            <person name="Koren S."/>
            <person name="Bechman K.B."/>
            <person name="Herman A."/>
            <person name="Abrahante J.E."/>
            <person name="Garbe J."/>
        </authorList>
    </citation>
    <scope>NUCLEOTIDE SEQUENCE</scope>
    <source>
        <strain evidence="1">Duluth1</strain>
        <tissue evidence="1">Whole animal</tissue>
    </source>
</reference>
<accession>A0A9D4E429</accession>
<dbReference type="EMBL" id="JAIWYP010000009">
    <property type="protein sequence ID" value="KAH3771585.1"/>
    <property type="molecule type" value="Genomic_DNA"/>
</dbReference>
<sequence>MATVRQYDGDNAIERWRHCDDTTAKVRYDYRIVAPVDMQLTTSLSLPDVPWYQYLCRWQSEAAKNATRVGSKFTCRMDNRNITNNIQLTLEFGVKVINTGSVVILTEAPFLLYSCSNFKKCVECTLTVGANFTIYNCTKLAEGGCNYCKALNTSIYKCAWDSSAHIC</sequence>